<dbReference type="GO" id="GO:0016787">
    <property type="term" value="F:hydrolase activity"/>
    <property type="evidence" value="ECO:0007669"/>
    <property type="project" value="UniProtKB-KW"/>
</dbReference>
<evidence type="ECO:0000313" key="4">
    <source>
        <dbReference type="Proteomes" id="UP001594351"/>
    </source>
</evidence>
<evidence type="ECO:0000313" key="3">
    <source>
        <dbReference type="EMBL" id="MFC1852209.1"/>
    </source>
</evidence>
<feature type="compositionally biased region" description="Low complexity" evidence="1">
    <location>
        <begin position="36"/>
        <end position="50"/>
    </location>
</feature>
<dbReference type="InterPro" id="IPR013830">
    <property type="entry name" value="SGNH_hydro"/>
</dbReference>
<dbReference type="SUPFAM" id="SSF52266">
    <property type="entry name" value="SGNH hydrolase"/>
    <property type="match status" value="1"/>
</dbReference>
<protein>
    <submittedName>
        <fullName evidence="3">SGNH/GDSL hydrolase family protein</fullName>
    </submittedName>
</protein>
<dbReference type="PANTHER" id="PTHR30383">
    <property type="entry name" value="THIOESTERASE 1/PROTEASE 1/LYSOPHOSPHOLIPASE L1"/>
    <property type="match status" value="1"/>
</dbReference>
<keyword evidence="4" id="KW-1185">Reference proteome</keyword>
<reference evidence="3 4" key="1">
    <citation type="submission" date="2024-09" db="EMBL/GenBank/DDBJ databases">
        <title>Laminarin stimulates single cell rates of sulfate reduction while oxygen inhibits transcriptomic activity in coastal marine sediment.</title>
        <authorList>
            <person name="Lindsay M."/>
            <person name="Orcutt B."/>
            <person name="Emerson D."/>
            <person name="Stepanauskas R."/>
            <person name="D'Angelo T."/>
        </authorList>
    </citation>
    <scope>NUCLEOTIDE SEQUENCE [LARGE SCALE GENOMIC DNA]</scope>
    <source>
        <strain evidence="3">SAG AM-311-K15</strain>
    </source>
</reference>
<dbReference type="PROSITE" id="PS51257">
    <property type="entry name" value="PROKAR_LIPOPROTEIN"/>
    <property type="match status" value="1"/>
</dbReference>
<keyword evidence="3" id="KW-0378">Hydrolase</keyword>
<proteinExistence type="predicted"/>
<accession>A0ABV6Z1A5</accession>
<dbReference type="Pfam" id="PF13472">
    <property type="entry name" value="Lipase_GDSL_2"/>
    <property type="match status" value="1"/>
</dbReference>
<organism evidence="3 4">
    <name type="scientific">candidate division CSSED10-310 bacterium</name>
    <dbReference type="NCBI Taxonomy" id="2855610"/>
    <lineage>
        <taxon>Bacteria</taxon>
        <taxon>Bacteria division CSSED10-310</taxon>
    </lineage>
</organism>
<sequence length="363" mass="40254">MNRTIPSSLILVLIVLLTLGLSFFSCSDDDDDGEGTPTPTSSPTLTPTPTVTFTPTSTPIPVLNDPIIISPAPGIKTSAHYPLFIIQDTNMEFSGVTYSFVWSTAPDMSEIIIYEVCDPAQDGFIRYYPSLELIPETTYYYRCECTAAGYYTSGTAVCSITIEYIGSNTPNIYLCAGDSITQGKGEYGTDYPYYLTLLLQDYFSDSAQAINEGIGGITSGALDLLFWDFLNEHDPAYTIILIGLNDIEWPQFCLEPYNCQTFAHIKNMASKCRQNDTIPILCTLTPNLFAPTSIRLEMESLNSQIKAYCNSHGIDCVDFYTAFFNYEGHITDLFMADGDHPNELGNQFMAQTVLNYLSSRTIN</sequence>
<dbReference type="InterPro" id="IPR051532">
    <property type="entry name" value="Ester_Hydrolysis_Enzymes"/>
</dbReference>
<dbReference type="Gene3D" id="3.40.50.1110">
    <property type="entry name" value="SGNH hydrolase"/>
    <property type="match status" value="1"/>
</dbReference>
<feature type="region of interest" description="Disordered" evidence="1">
    <location>
        <begin position="29"/>
        <end position="50"/>
    </location>
</feature>
<dbReference type="InterPro" id="IPR036514">
    <property type="entry name" value="SGNH_hydro_sf"/>
</dbReference>
<dbReference type="EMBL" id="JBHPBY010000282">
    <property type="protein sequence ID" value="MFC1852209.1"/>
    <property type="molecule type" value="Genomic_DNA"/>
</dbReference>
<feature type="domain" description="SGNH hydrolase-type esterase" evidence="2">
    <location>
        <begin position="175"/>
        <end position="347"/>
    </location>
</feature>
<name>A0ABV6Z1A5_UNCC1</name>
<evidence type="ECO:0000256" key="1">
    <source>
        <dbReference type="SAM" id="MobiDB-lite"/>
    </source>
</evidence>
<dbReference type="Proteomes" id="UP001594351">
    <property type="component" value="Unassembled WGS sequence"/>
</dbReference>
<comment type="caution">
    <text evidence="3">The sequence shown here is derived from an EMBL/GenBank/DDBJ whole genome shotgun (WGS) entry which is preliminary data.</text>
</comment>
<evidence type="ECO:0000259" key="2">
    <source>
        <dbReference type="Pfam" id="PF13472"/>
    </source>
</evidence>
<gene>
    <name evidence="3" type="ORF">ACFL27_18595</name>
</gene>